<evidence type="ECO:0000256" key="1">
    <source>
        <dbReference type="ARBA" id="ARBA00022741"/>
    </source>
</evidence>
<feature type="non-terminal residue" evidence="5">
    <location>
        <position position="1"/>
    </location>
</feature>
<keyword evidence="2" id="KW-0067">ATP-binding</keyword>
<dbReference type="Pfam" id="PF02736">
    <property type="entry name" value="Myosin_N"/>
    <property type="match status" value="1"/>
</dbReference>
<evidence type="ECO:0000313" key="6">
    <source>
        <dbReference type="Proteomes" id="UP000837857"/>
    </source>
</evidence>
<dbReference type="EMBL" id="OW152822">
    <property type="protein sequence ID" value="CAH2038081.1"/>
    <property type="molecule type" value="Genomic_DNA"/>
</dbReference>
<evidence type="ECO:0000256" key="2">
    <source>
        <dbReference type="ARBA" id="ARBA00022840"/>
    </source>
</evidence>
<evidence type="ECO:0000313" key="5">
    <source>
        <dbReference type="EMBL" id="CAH2038081.1"/>
    </source>
</evidence>
<name>A0ABN8HQL6_9NEOP</name>
<gene>
    <name evidence="5" type="ORF">IPOD504_LOCUS1449</name>
</gene>
<keyword evidence="6" id="KW-1185">Reference proteome</keyword>
<reference evidence="5" key="1">
    <citation type="submission" date="2022-03" db="EMBL/GenBank/DDBJ databases">
        <authorList>
            <person name="Martin H S."/>
        </authorList>
    </citation>
    <scope>NUCLEOTIDE SEQUENCE</scope>
</reference>
<accession>A0ABN8HQL6</accession>
<evidence type="ECO:0000256" key="3">
    <source>
        <dbReference type="ARBA" id="ARBA00023203"/>
    </source>
</evidence>
<dbReference type="PROSITE" id="PS51844">
    <property type="entry name" value="SH3_LIKE"/>
    <property type="match status" value="1"/>
</dbReference>
<protein>
    <recommendedName>
        <fullName evidence="4">Myosin N-terminal SH3-like domain-containing protein</fullName>
    </recommendedName>
</protein>
<organism evidence="5 6">
    <name type="scientific">Iphiclides podalirius</name>
    <name type="common">scarce swallowtail</name>
    <dbReference type="NCBI Taxonomy" id="110791"/>
    <lineage>
        <taxon>Eukaryota</taxon>
        <taxon>Metazoa</taxon>
        <taxon>Ecdysozoa</taxon>
        <taxon>Arthropoda</taxon>
        <taxon>Hexapoda</taxon>
        <taxon>Insecta</taxon>
        <taxon>Pterygota</taxon>
        <taxon>Neoptera</taxon>
        <taxon>Endopterygota</taxon>
        <taxon>Lepidoptera</taxon>
        <taxon>Glossata</taxon>
        <taxon>Ditrysia</taxon>
        <taxon>Papilionoidea</taxon>
        <taxon>Papilionidae</taxon>
        <taxon>Papilioninae</taxon>
        <taxon>Iphiclides</taxon>
    </lineage>
</organism>
<dbReference type="InterPro" id="IPR004009">
    <property type="entry name" value="SH3_Myosin"/>
</dbReference>
<evidence type="ECO:0000259" key="4">
    <source>
        <dbReference type="PROSITE" id="PS51844"/>
    </source>
</evidence>
<dbReference type="InterPro" id="IPR008989">
    <property type="entry name" value="Myosin_S1_N"/>
</dbReference>
<sequence>MVDMDRNDPELRYLSVDRNSFNDPATQAEWTQKRLVWVPHETQGFVAAGIKGDRGDEVEVEIAESGKRMLVPIDDIQKMNPPKFDKVEDMAELTCLNEASVLHNIKDRYYSGLIYGSECVNAPVTFCRPSRLRRARFNPRKSIRFVWVKSERLVKACPR</sequence>
<dbReference type="Proteomes" id="UP000837857">
    <property type="component" value="Chromosome 10"/>
</dbReference>
<keyword evidence="3" id="KW-0009">Actin-binding</keyword>
<feature type="domain" description="Myosin N-terminal SH3-like" evidence="4">
    <location>
        <begin position="31"/>
        <end position="81"/>
    </location>
</feature>
<dbReference type="InterPro" id="IPR027417">
    <property type="entry name" value="P-loop_NTPase"/>
</dbReference>
<dbReference type="Gene3D" id="3.40.850.10">
    <property type="entry name" value="Kinesin motor domain"/>
    <property type="match status" value="1"/>
</dbReference>
<proteinExistence type="predicted"/>
<dbReference type="Gene3D" id="2.30.30.360">
    <property type="entry name" value="Myosin S1 fragment, N-terminal"/>
    <property type="match status" value="1"/>
</dbReference>
<dbReference type="InterPro" id="IPR036961">
    <property type="entry name" value="Kinesin_motor_dom_sf"/>
</dbReference>
<dbReference type="SUPFAM" id="SSF52540">
    <property type="entry name" value="P-loop containing nucleoside triphosphate hydrolases"/>
    <property type="match status" value="1"/>
</dbReference>
<keyword evidence="1" id="KW-0547">Nucleotide-binding</keyword>